<feature type="region of interest" description="Disordered" evidence="1">
    <location>
        <begin position="79"/>
        <end position="103"/>
    </location>
</feature>
<organism evidence="2 3">
    <name type="scientific">Porphyra umbilicalis</name>
    <name type="common">Purple laver</name>
    <name type="synonym">Red alga</name>
    <dbReference type="NCBI Taxonomy" id="2786"/>
    <lineage>
        <taxon>Eukaryota</taxon>
        <taxon>Rhodophyta</taxon>
        <taxon>Bangiophyceae</taxon>
        <taxon>Bangiales</taxon>
        <taxon>Bangiaceae</taxon>
        <taxon>Porphyra</taxon>
    </lineage>
</organism>
<sequence>MTPAPVPPPPPRAARADRAQRLLGFDSPTMTRGAPLGRFHDQEGDGLYGLRGNQAVPLSIVSASHRVCRLVLRRLTPSPGSTTDLAVPKDRSEKAPVHLQQNRRPTRVLTVSNPTIGATTTHTQCRAPPPHSVFHAISILFVVVAPPVIVVVVAAVGAAPIVGRGGSSGCSQGRRLRGGVGRALKHIQRRLQALSAQPREHSTHRVAPVGEHQPVLGCIVLLQLAIQQLHERRPHFAERLIHVAAFAGEARKSGVVVHGDVQLAHATEKITTRNAYKNKLHSMSESCQREREKTCLQPLVASMKAGQHRVAADRIVVSSFVSASGTPPGKFKRRSSRAAHAIRFSAGFGIISAMESGLRKLRTWKRTTIPFTHGTCLAPPEKLSVASEPPSADTCKPSPAPARVPEMASVLLSAATLSMMRLMDPVAASDDVTIFPDRRLMACTSGSVAATCRRTLRSSVSFLMTVSSFSIRRRSIPSMAAVNAPPGPAAAPPAALPEAPPAATTAATAVPAVSPAVECPVLPTAPPTTPPSSATGYLTDAPAAVAGAAAPRRPAGGRPAAARSDALRLMARIRYRRREAALATRRRRTVMAAARLPARAKKLQQSAGPGDTVRRTAMHLGQRPDAVQNPPPPPLPPQRRCRLRRRCHSRHQAAVVGGQQRRIAPAALGGPHTTKDAEGARAEGAEIVSCRARGGDVDHDNDDCRGRALVQFDSQNRQASPQAPAVVKGTGSPTNESGIQNPTRRHSPAQVISRVGAVGAPTRTATGRTVERLRGPGPPDAAVHNPPRRTVAALRHPRDDGAGRVNLRERPRPSALHLTNTSEHSKIETKYAIKYKHPFQKERENPQVIWSAARYKRTQAQMPRGHRRGVIFRLRPAGSPVAPSSAPPVEPPVPPRSIAGGWRARRACVGRTALTNSSSSAAGLPLGIDDRTGEADTCTDSGGTGGTHTSLGAKVLRLDPVPTRVVRRKTRRAGAAPVLGAPGADMEGTKAAAIVASLPWAAAAMRPERRRGAGDAVDALTHPLDARRDADKAATGVCGASPCCHDRIRMARWPPTPCSRRAVATDPMQPPCCGTVGITLSRPKLNCAMPLKFIEGLASNSSPLPLRRGRPGRTAAKAKAGTGCRSSPSK</sequence>
<feature type="region of interest" description="Disordered" evidence="1">
    <location>
        <begin position="715"/>
        <end position="747"/>
    </location>
</feature>
<protein>
    <submittedName>
        <fullName evidence="2">Uncharacterized protein</fullName>
    </submittedName>
</protein>
<evidence type="ECO:0000256" key="1">
    <source>
        <dbReference type="SAM" id="MobiDB-lite"/>
    </source>
</evidence>
<evidence type="ECO:0000313" key="2">
    <source>
        <dbReference type="EMBL" id="OSX81428.1"/>
    </source>
</evidence>
<keyword evidence="3" id="KW-1185">Reference proteome</keyword>
<accession>A0A1X6PL23</accession>
<gene>
    <name evidence="2" type="ORF">BU14_0021s0033</name>
</gene>
<proteinExistence type="predicted"/>
<dbReference type="AlphaFoldDB" id="A0A1X6PL23"/>
<feature type="region of interest" description="Disordered" evidence="1">
    <location>
        <begin position="1099"/>
        <end position="1130"/>
    </location>
</feature>
<dbReference type="Proteomes" id="UP000218209">
    <property type="component" value="Unassembled WGS sequence"/>
</dbReference>
<reference evidence="2 3" key="1">
    <citation type="submission" date="2017-03" db="EMBL/GenBank/DDBJ databases">
        <title>WGS assembly of Porphyra umbilicalis.</title>
        <authorList>
            <person name="Brawley S.H."/>
            <person name="Blouin N.A."/>
            <person name="Ficko-Blean E."/>
            <person name="Wheeler G.L."/>
            <person name="Lohr M."/>
            <person name="Goodson H.V."/>
            <person name="Jenkins J.W."/>
            <person name="Blaby-Haas C.E."/>
            <person name="Helliwell K.E."/>
            <person name="Chan C."/>
            <person name="Marriage T."/>
            <person name="Bhattacharya D."/>
            <person name="Klein A.S."/>
            <person name="Badis Y."/>
            <person name="Brodie J."/>
            <person name="Cao Y."/>
            <person name="Collen J."/>
            <person name="Dittami S.M."/>
            <person name="Gachon C.M."/>
            <person name="Green B.R."/>
            <person name="Karpowicz S."/>
            <person name="Kim J.W."/>
            <person name="Kudahl U."/>
            <person name="Lin S."/>
            <person name="Michel G."/>
            <person name="Mittag M."/>
            <person name="Olson B.J."/>
            <person name="Pangilinan J."/>
            <person name="Peng Y."/>
            <person name="Qiu H."/>
            <person name="Shu S."/>
            <person name="Singer J.T."/>
            <person name="Smith A.G."/>
            <person name="Sprecher B.N."/>
            <person name="Wagner V."/>
            <person name="Wang W."/>
            <person name="Wang Z.-Y."/>
            <person name="Yan J."/>
            <person name="Yarish C."/>
            <person name="Zoeuner-Riek S."/>
            <person name="Zhuang Y."/>
            <person name="Zou Y."/>
            <person name="Lindquist E.A."/>
            <person name="Grimwood J."/>
            <person name="Barry K."/>
            <person name="Rokhsar D.S."/>
            <person name="Schmutz J."/>
            <person name="Stiller J.W."/>
            <person name="Grossman A.R."/>
            <person name="Prochnik S.E."/>
        </authorList>
    </citation>
    <scope>NUCLEOTIDE SEQUENCE [LARGE SCALE GENOMIC DNA]</scope>
    <source>
        <strain evidence="2">4086291</strain>
    </source>
</reference>
<feature type="compositionally biased region" description="Low complexity" evidence="1">
    <location>
        <begin position="1112"/>
        <end position="1123"/>
    </location>
</feature>
<evidence type="ECO:0000313" key="3">
    <source>
        <dbReference type="Proteomes" id="UP000218209"/>
    </source>
</evidence>
<dbReference type="EMBL" id="KV918762">
    <property type="protein sequence ID" value="OSX81428.1"/>
    <property type="molecule type" value="Genomic_DNA"/>
</dbReference>
<feature type="compositionally biased region" description="Basic and acidic residues" evidence="1">
    <location>
        <begin position="87"/>
        <end position="96"/>
    </location>
</feature>
<feature type="compositionally biased region" description="Polar residues" evidence="1">
    <location>
        <begin position="731"/>
        <end position="742"/>
    </location>
</feature>
<name>A0A1X6PL23_PORUM</name>